<organism evidence="2 3">
    <name type="scientific">Sphaerobolus stellatus (strain SS14)</name>
    <dbReference type="NCBI Taxonomy" id="990650"/>
    <lineage>
        <taxon>Eukaryota</taxon>
        <taxon>Fungi</taxon>
        <taxon>Dikarya</taxon>
        <taxon>Basidiomycota</taxon>
        <taxon>Agaricomycotina</taxon>
        <taxon>Agaricomycetes</taxon>
        <taxon>Phallomycetidae</taxon>
        <taxon>Geastrales</taxon>
        <taxon>Sphaerobolaceae</taxon>
        <taxon>Sphaerobolus</taxon>
    </lineage>
</organism>
<dbReference type="PROSITE" id="PS00028">
    <property type="entry name" value="ZINC_FINGER_C2H2_1"/>
    <property type="match status" value="1"/>
</dbReference>
<evidence type="ECO:0000313" key="2">
    <source>
        <dbReference type="EMBL" id="KIJ36498.1"/>
    </source>
</evidence>
<dbReference type="InterPro" id="IPR022698">
    <property type="entry name" value="OrsD"/>
</dbReference>
<protein>
    <recommendedName>
        <fullName evidence="1">C2H2-type domain-containing protein</fullName>
    </recommendedName>
</protein>
<keyword evidence="3" id="KW-1185">Reference proteome</keyword>
<reference evidence="2 3" key="1">
    <citation type="submission" date="2014-06" db="EMBL/GenBank/DDBJ databases">
        <title>Evolutionary Origins and Diversification of the Mycorrhizal Mutualists.</title>
        <authorList>
            <consortium name="DOE Joint Genome Institute"/>
            <consortium name="Mycorrhizal Genomics Consortium"/>
            <person name="Kohler A."/>
            <person name="Kuo A."/>
            <person name="Nagy L.G."/>
            <person name="Floudas D."/>
            <person name="Copeland A."/>
            <person name="Barry K.W."/>
            <person name="Cichocki N."/>
            <person name="Veneault-Fourrey C."/>
            <person name="LaButti K."/>
            <person name="Lindquist E.A."/>
            <person name="Lipzen A."/>
            <person name="Lundell T."/>
            <person name="Morin E."/>
            <person name="Murat C."/>
            <person name="Riley R."/>
            <person name="Ohm R."/>
            <person name="Sun H."/>
            <person name="Tunlid A."/>
            <person name="Henrissat B."/>
            <person name="Grigoriev I.V."/>
            <person name="Hibbett D.S."/>
            <person name="Martin F."/>
        </authorList>
    </citation>
    <scope>NUCLEOTIDE SEQUENCE [LARGE SCALE GENOMIC DNA]</scope>
    <source>
        <strain evidence="2 3">SS14</strain>
    </source>
</reference>
<dbReference type="Pfam" id="PF12013">
    <property type="entry name" value="OrsD"/>
    <property type="match status" value="1"/>
</dbReference>
<sequence>MVTPANISSVNVMETVQPIQVQTDESIAPPSAQVSSYLVSRLILKHYAPHILMPYKGIVCLICQNALAPSGLPDHLQEKHTLSILSEDTLDLKALWNEFEVVRDMKNVPRIPGRQPPLPGIHIIKGLFCQHCEQSVQKTGSMRKHWYVDHAHDKTPFSEDYVYCRINMQLLLSSARRYFEVMLPFAFPQRDPWEMYLEQHDSKISTELTVYLTPMLSEVPPLQKDTGWHLFFTDVIISPRKMDEYLVWIVLPPHNVLDGWETHLKGKIVDYVRE</sequence>
<gene>
    <name evidence="2" type="ORF">M422DRAFT_261050</name>
</gene>
<feature type="domain" description="C2H2-type" evidence="1">
    <location>
        <begin position="129"/>
        <end position="150"/>
    </location>
</feature>
<proteinExistence type="predicted"/>
<dbReference type="InterPro" id="IPR013087">
    <property type="entry name" value="Znf_C2H2_type"/>
</dbReference>
<dbReference type="OrthoDB" id="2799352at2759"/>
<name>A0A0C9U159_SPHS4</name>
<dbReference type="HOGENOM" id="CLU_1016234_0_0_1"/>
<dbReference type="EMBL" id="KN837177">
    <property type="protein sequence ID" value="KIJ36498.1"/>
    <property type="molecule type" value="Genomic_DNA"/>
</dbReference>
<evidence type="ECO:0000313" key="3">
    <source>
        <dbReference type="Proteomes" id="UP000054279"/>
    </source>
</evidence>
<dbReference type="AlphaFoldDB" id="A0A0C9U159"/>
<evidence type="ECO:0000259" key="1">
    <source>
        <dbReference type="PROSITE" id="PS00028"/>
    </source>
</evidence>
<dbReference type="Proteomes" id="UP000054279">
    <property type="component" value="Unassembled WGS sequence"/>
</dbReference>
<accession>A0A0C9U159</accession>